<protein>
    <submittedName>
        <fullName evidence="1">HEAT repeat domain-containing protein</fullName>
    </submittedName>
</protein>
<organism evidence="1 2">
    <name type="scientific">Streptomyces bikiniensis</name>
    <dbReference type="NCBI Taxonomy" id="1896"/>
    <lineage>
        <taxon>Bacteria</taxon>
        <taxon>Bacillati</taxon>
        <taxon>Actinomycetota</taxon>
        <taxon>Actinomycetes</taxon>
        <taxon>Kitasatosporales</taxon>
        <taxon>Streptomycetaceae</taxon>
        <taxon>Streptomyces</taxon>
    </lineage>
</organism>
<name>A0ABW8CZS7_STRBI</name>
<proteinExistence type="predicted"/>
<reference evidence="1 2" key="1">
    <citation type="submission" date="2024-10" db="EMBL/GenBank/DDBJ databases">
        <title>The Natural Products Discovery Center: Release of the First 8490 Sequenced Strains for Exploring Actinobacteria Biosynthetic Diversity.</title>
        <authorList>
            <person name="Kalkreuter E."/>
            <person name="Kautsar S.A."/>
            <person name="Yang D."/>
            <person name="Bader C.D."/>
            <person name="Teijaro C.N."/>
            <person name="Fluegel L."/>
            <person name="Davis C.M."/>
            <person name="Simpson J.R."/>
            <person name="Lauterbach L."/>
            <person name="Steele A.D."/>
            <person name="Gui C."/>
            <person name="Meng S."/>
            <person name="Li G."/>
            <person name="Viehrig K."/>
            <person name="Ye F."/>
            <person name="Su P."/>
            <person name="Kiefer A.F."/>
            <person name="Nichols A."/>
            <person name="Cepeda A.J."/>
            <person name="Yan W."/>
            <person name="Fan B."/>
            <person name="Jiang Y."/>
            <person name="Adhikari A."/>
            <person name="Zheng C.-J."/>
            <person name="Schuster L."/>
            <person name="Cowan T.M."/>
            <person name="Smanski M.J."/>
            <person name="Chevrette M.G."/>
            <person name="De Carvalho L.P.S."/>
            <person name="Shen B."/>
        </authorList>
    </citation>
    <scope>NUCLEOTIDE SEQUENCE [LARGE SCALE GENOMIC DNA]</scope>
    <source>
        <strain evidence="1 2">NPDC053346</strain>
    </source>
</reference>
<evidence type="ECO:0000313" key="1">
    <source>
        <dbReference type="EMBL" id="MFI9121805.1"/>
    </source>
</evidence>
<accession>A0ABW8CZS7</accession>
<dbReference type="EMBL" id="JBITYT010000009">
    <property type="protein sequence ID" value="MFI9121805.1"/>
    <property type="molecule type" value="Genomic_DNA"/>
</dbReference>
<dbReference type="RefSeq" id="WP_399616818.1">
    <property type="nucleotide sequence ID" value="NZ_JBITYT010000009.1"/>
</dbReference>
<keyword evidence="2" id="KW-1185">Reference proteome</keyword>
<gene>
    <name evidence="1" type="ORF">ACIGW0_20755</name>
</gene>
<dbReference type="InterPro" id="IPR016024">
    <property type="entry name" value="ARM-type_fold"/>
</dbReference>
<sequence>MPTSVFEGLADRFARIPEGAGAEAWAGFDEDVRAELRWGSSLPPVHTRFPGAPGRRPAAAETAVALCGPDGRTREVALSYVRGVPELLPLVVVRCADWAGPVRERARSVLRSELPGLPHGTFGDLLAAALLLSGRRHGDAARQLLTGLLWEGPGSRVTALLGSGDRRVRRLAHRIGLERGLLSPGRLAEIAATDPDVVVQDLCANAALATIGDGGDGDHGVVLAPLLRSRQGRARAAGVTGLRRAGRAAEAEPFLYDRSASVRACARWVLRQAGTEPLPLYRAACAAGGGVPDDAPLGLAECGDRSVDVPALWVLTGHERPRVRASAVAGLRRLDAVRVEPLVPLLDDGSARVVREAVAALLPWARRLPADALLRRATADPAPHVRKGALRLLAETGGAAFREAVRVLADDPDPKLRARARAAAGA</sequence>
<dbReference type="InterPro" id="IPR011989">
    <property type="entry name" value="ARM-like"/>
</dbReference>
<dbReference type="Proteomes" id="UP001614391">
    <property type="component" value="Unassembled WGS sequence"/>
</dbReference>
<dbReference type="SUPFAM" id="SSF48371">
    <property type="entry name" value="ARM repeat"/>
    <property type="match status" value="1"/>
</dbReference>
<dbReference type="Gene3D" id="1.25.10.10">
    <property type="entry name" value="Leucine-rich Repeat Variant"/>
    <property type="match status" value="1"/>
</dbReference>
<comment type="caution">
    <text evidence="1">The sequence shown here is derived from an EMBL/GenBank/DDBJ whole genome shotgun (WGS) entry which is preliminary data.</text>
</comment>
<evidence type="ECO:0000313" key="2">
    <source>
        <dbReference type="Proteomes" id="UP001614391"/>
    </source>
</evidence>